<reference evidence="12 13" key="1">
    <citation type="journal article" date="2019" name="Nat. Microbiol.">
        <title>Mediterranean grassland soil C-N compound turnover is dependent on rainfall and depth, and is mediated by genomically divergent microorganisms.</title>
        <authorList>
            <person name="Diamond S."/>
            <person name="Andeer P.F."/>
            <person name="Li Z."/>
            <person name="Crits-Christoph A."/>
            <person name="Burstein D."/>
            <person name="Anantharaman K."/>
            <person name="Lane K.R."/>
            <person name="Thomas B.C."/>
            <person name="Pan C."/>
            <person name="Northen T.R."/>
            <person name="Banfield J.F."/>
        </authorList>
    </citation>
    <scope>NUCLEOTIDE SEQUENCE [LARGE SCALE GENOMIC DNA]</scope>
    <source>
        <strain evidence="12">WS_3</strain>
    </source>
</reference>
<feature type="domain" description="ABC transporter" evidence="10">
    <location>
        <begin position="360"/>
        <end position="586"/>
    </location>
</feature>
<keyword evidence="2" id="KW-0813">Transport</keyword>
<name>A0A538SF80_UNCEI</name>
<dbReference type="PANTHER" id="PTHR24221">
    <property type="entry name" value="ATP-BINDING CASSETTE SUB-FAMILY B"/>
    <property type="match status" value="1"/>
</dbReference>
<organism evidence="12 13">
    <name type="scientific">Eiseniibacteriota bacterium</name>
    <dbReference type="NCBI Taxonomy" id="2212470"/>
    <lineage>
        <taxon>Bacteria</taxon>
        <taxon>Candidatus Eiseniibacteriota</taxon>
    </lineage>
</organism>
<gene>
    <name evidence="12" type="ORF">E6K73_08810</name>
</gene>
<dbReference type="GO" id="GO:0005524">
    <property type="term" value="F:ATP binding"/>
    <property type="evidence" value="ECO:0007669"/>
    <property type="project" value="UniProtKB-KW"/>
</dbReference>
<evidence type="ECO:0000259" key="10">
    <source>
        <dbReference type="PROSITE" id="PS50893"/>
    </source>
</evidence>
<keyword evidence="5" id="KW-0547">Nucleotide-binding</keyword>
<dbReference type="GO" id="GO:0140359">
    <property type="term" value="F:ABC-type transporter activity"/>
    <property type="evidence" value="ECO:0007669"/>
    <property type="project" value="InterPro"/>
</dbReference>
<keyword evidence="4 9" id="KW-0812">Transmembrane</keyword>
<evidence type="ECO:0000313" key="12">
    <source>
        <dbReference type="EMBL" id="TMQ50032.1"/>
    </source>
</evidence>
<dbReference type="PROSITE" id="PS50893">
    <property type="entry name" value="ABC_TRANSPORTER_2"/>
    <property type="match status" value="1"/>
</dbReference>
<dbReference type="InterPro" id="IPR003593">
    <property type="entry name" value="AAA+_ATPase"/>
</dbReference>
<evidence type="ECO:0000256" key="5">
    <source>
        <dbReference type="ARBA" id="ARBA00022741"/>
    </source>
</evidence>
<dbReference type="PROSITE" id="PS00211">
    <property type="entry name" value="ABC_TRANSPORTER_1"/>
    <property type="match status" value="1"/>
</dbReference>
<dbReference type="GO" id="GO:0034040">
    <property type="term" value="F:ATPase-coupled lipid transmembrane transporter activity"/>
    <property type="evidence" value="ECO:0007669"/>
    <property type="project" value="TreeGrafter"/>
</dbReference>
<evidence type="ECO:0000256" key="4">
    <source>
        <dbReference type="ARBA" id="ARBA00022692"/>
    </source>
</evidence>
<feature type="transmembrane region" description="Helical" evidence="9">
    <location>
        <begin position="154"/>
        <end position="175"/>
    </location>
</feature>
<evidence type="ECO:0000259" key="11">
    <source>
        <dbReference type="PROSITE" id="PS50929"/>
    </source>
</evidence>
<evidence type="ECO:0000256" key="6">
    <source>
        <dbReference type="ARBA" id="ARBA00022840"/>
    </source>
</evidence>
<dbReference type="Proteomes" id="UP000320184">
    <property type="component" value="Unassembled WGS sequence"/>
</dbReference>
<dbReference type="InterPro" id="IPR027417">
    <property type="entry name" value="P-loop_NTPase"/>
</dbReference>
<feature type="transmembrane region" description="Helical" evidence="9">
    <location>
        <begin position="181"/>
        <end position="198"/>
    </location>
</feature>
<evidence type="ECO:0000256" key="8">
    <source>
        <dbReference type="ARBA" id="ARBA00023136"/>
    </source>
</evidence>
<dbReference type="GO" id="GO:0016887">
    <property type="term" value="F:ATP hydrolysis activity"/>
    <property type="evidence" value="ECO:0007669"/>
    <property type="project" value="InterPro"/>
</dbReference>
<dbReference type="InterPro" id="IPR036640">
    <property type="entry name" value="ABC1_TM_sf"/>
</dbReference>
<dbReference type="InterPro" id="IPR039421">
    <property type="entry name" value="Type_1_exporter"/>
</dbReference>
<keyword evidence="7 9" id="KW-1133">Transmembrane helix</keyword>
<feature type="domain" description="ABC transmembrane type-1" evidence="11">
    <location>
        <begin position="28"/>
        <end position="326"/>
    </location>
</feature>
<dbReference type="Gene3D" id="1.20.1560.10">
    <property type="entry name" value="ABC transporter type 1, transmembrane domain"/>
    <property type="match status" value="1"/>
</dbReference>
<evidence type="ECO:0000256" key="9">
    <source>
        <dbReference type="SAM" id="Phobius"/>
    </source>
</evidence>
<evidence type="ECO:0000256" key="7">
    <source>
        <dbReference type="ARBA" id="ARBA00022989"/>
    </source>
</evidence>
<dbReference type="FunFam" id="3.40.50.300:FF:000221">
    <property type="entry name" value="Multidrug ABC transporter ATP-binding protein"/>
    <property type="match status" value="1"/>
</dbReference>
<evidence type="ECO:0000256" key="3">
    <source>
        <dbReference type="ARBA" id="ARBA00022475"/>
    </source>
</evidence>
<dbReference type="Gene3D" id="3.40.50.300">
    <property type="entry name" value="P-loop containing nucleotide triphosphate hydrolases"/>
    <property type="match status" value="1"/>
</dbReference>
<dbReference type="PROSITE" id="PS50929">
    <property type="entry name" value="ABC_TM1F"/>
    <property type="match status" value="1"/>
</dbReference>
<comment type="subcellular location">
    <subcellularLocation>
        <location evidence="1">Cell membrane</location>
        <topology evidence="1">Multi-pass membrane protein</topology>
    </subcellularLocation>
</comment>
<dbReference type="InterPro" id="IPR011527">
    <property type="entry name" value="ABC1_TM_dom"/>
</dbReference>
<dbReference type="GO" id="GO:0005886">
    <property type="term" value="C:plasma membrane"/>
    <property type="evidence" value="ECO:0007669"/>
    <property type="project" value="UniProtKB-SubCell"/>
</dbReference>
<protein>
    <submittedName>
        <fullName evidence="12">ABC transporter ATP-binding protein</fullName>
    </submittedName>
</protein>
<dbReference type="AlphaFoldDB" id="A0A538SF80"/>
<dbReference type="PANTHER" id="PTHR24221:SF654">
    <property type="entry name" value="ATP-BINDING CASSETTE SUB-FAMILY B MEMBER 6"/>
    <property type="match status" value="1"/>
</dbReference>
<feature type="transmembrane region" description="Helical" evidence="9">
    <location>
        <begin position="21"/>
        <end position="41"/>
    </location>
</feature>
<keyword evidence="8 9" id="KW-0472">Membrane</keyword>
<dbReference type="Pfam" id="PF00005">
    <property type="entry name" value="ABC_tran"/>
    <property type="match status" value="1"/>
</dbReference>
<comment type="caution">
    <text evidence="12">The sequence shown here is derived from an EMBL/GenBank/DDBJ whole genome shotgun (WGS) entry which is preliminary data.</text>
</comment>
<dbReference type="InterPro" id="IPR003439">
    <property type="entry name" value="ABC_transporter-like_ATP-bd"/>
</dbReference>
<dbReference type="InterPro" id="IPR017871">
    <property type="entry name" value="ABC_transporter-like_CS"/>
</dbReference>
<dbReference type="SUPFAM" id="SSF90123">
    <property type="entry name" value="ABC transporter transmembrane region"/>
    <property type="match status" value="1"/>
</dbReference>
<dbReference type="EMBL" id="VBOT01000108">
    <property type="protein sequence ID" value="TMQ50032.1"/>
    <property type="molecule type" value="Genomic_DNA"/>
</dbReference>
<keyword evidence="3" id="KW-1003">Cell membrane</keyword>
<dbReference type="SUPFAM" id="SSF52540">
    <property type="entry name" value="P-loop containing nucleoside triphosphate hydrolases"/>
    <property type="match status" value="1"/>
</dbReference>
<evidence type="ECO:0000313" key="13">
    <source>
        <dbReference type="Proteomes" id="UP000320184"/>
    </source>
</evidence>
<dbReference type="SMART" id="SM00382">
    <property type="entry name" value="AAA"/>
    <property type="match status" value="1"/>
</dbReference>
<evidence type="ECO:0000256" key="2">
    <source>
        <dbReference type="ARBA" id="ARBA00022448"/>
    </source>
</evidence>
<proteinExistence type="predicted"/>
<keyword evidence="6 12" id="KW-0067">ATP-binding</keyword>
<sequence>MNPSRSTDLALFRRLLLEVRPYLPHMGLLLLVGLLATPLTLVTPLPLKIAVDTVLGSHPLPGPVRAALPRGMAPTQGQCLAIAVGLLVATALLKQGQDLANNLLKKYVVERMTLDLRARVFRHAHRLSFTYHDRQGTADAAYRIQQDVPDAQSIVVESVFPSITAFITLVSMFLVTAKMDWQLALVALSITPILFFVNRHYRRQFRGRWRAVKNLESSALAVIHEALGALRVVKAFGQEDREESRFLDRSGQGMWARIRLTAYEGGFGLQVGVLTAIGTAGVLWLGVQHVRTGVLTLGQLLVVMGYLTQLYDPLKTLSRKAATFQSKLTSAERVFSLIDNPPDVREKPRARSLARARGEIEFRHVSFGYTDRRTVLENVSFALPAGARLGITGPTGAGKTTLVSLLLRFYDPAEGEILLDGVDLRDYRIADLRNQFALVLQEPVLFSSSIGENIAYARPGASDQAIVEAAKVANAHEFITRLPQGYDTVVGERGMSLSGGERQRISLARAFLKDAPILVLDEPTSAVDLRTEALIIGALEQLMRGRTTLMIAHRLSTLESCDHRLDVDHGRVHEGRPAAPLAQGLK</sequence>
<accession>A0A538SF80</accession>
<dbReference type="Pfam" id="PF00664">
    <property type="entry name" value="ABC_membrane"/>
    <property type="match status" value="1"/>
</dbReference>
<evidence type="ECO:0000256" key="1">
    <source>
        <dbReference type="ARBA" id="ARBA00004651"/>
    </source>
</evidence>
<feature type="transmembrane region" description="Helical" evidence="9">
    <location>
        <begin position="267"/>
        <end position="287"/>
    </location>
</feature>
<feature type="transmembrane region" description="Helical" evidence="9">
    <location>
        <begin position="75"/>
        <end position="93"/>
    </location>
</feature>